<dbReference type="InterPro" id="IPR049078">
    <property type="entry name" value="T7SS_EccA1-like_N"/>
</dbReference>
<proteinExistence type="inferred from homology"/>
<organism evidence="7 8">
    <name type="scientific">Mycobacteroides abscessus subsp. bolletii CRM-0020</name>
    <dbReference type="NCBI Taxonomy" id="1306401"/>
    <lineage>
        <taxon>Bacteria</taxon>
        <taxon>Bacillati</taxon>
        <taxon>Actinomycetota</taxon>
        <taxon>Actinomycetes</taxon>
        <taxon>Mycobacteriales</taxon>
        <taxon>Mycobacteriaceae</taxon>
        <taxon>Mycobacteroides</taxon>
        <taxon>Mycobacteroides abscessus</taxon>
    </lineage>
</organism>
<dbReference type="InterPro" id="IPR027417">
    <property type="entry name" value="P-loop_NTPase"/>
</dbReference>
<dbReference type="NCBIfam" id="TIGR03922">
    <property type="entry name" value="T7SS_EccA"/>
    <property type="match status" value="1"/>
</dbReference>
<dbReference type="InterPro" id="IPR003593">
    <property type="entry name" value="AAA+_ATPase"/>
</dbReference>
<name>A0A829HLQ5_9MYCO</name>
<dbReference type="Gene3D" id="1.10.8.60">
    <property type="match status" value="1"/>
</dbReference>
<dbReference type="RefSeq" id="WP_020724493.1">
    <property type="nucleotide sequence ID" value="NZ_ATFQ01000040.1"/>
</dbReference>
<dbReference type="EMBL" id="ATFQ01000040">
    <property type="protein sequence ID" value="EPQ20947.1"/>
    <property type="molecule type" value="Genomic_DNA"/>
</dbReference>
<dbReference type="InterPro" id="IPR011990">
    <property type="entry name" value="TPR-like_helical_dom_sf"/>
</dbReference>
<evidence type="ECO:0000313" key="8">
    <source>
        <dbReference type="Proteomes" id="UP000014969"/>
    </source>
</evidence>
<evidence type="ECO:0000256" key="1">
    <source>
        <dbReference type="ARBA" id="ARBA00004496"/>
    </source>
</evidence>
<gene>
    <name evidence="7" type="ORF">J108_23620</name>
</gene>
<keyword evidence="4" id="KW-0547">Nucleotide-binding</keyword>
<dbReference type="PRINTS" id="PR00819">
    <property type="entry name" value="CBXCFQXSUPER"/>
</dbReference>
<dbReference type="CDD" id="cd00009">
    <property type="entry name" value="AAA"/>
    <property type="match status" value="1"/>
</dbReference>
<dbReference type="Gene3D" id="3.40.50.300">
    <property type="entry name" value="P-loop containing nucleotide triphosphate hydrolases"/>
    <property type="match status" value="1"/>
</dbReference>
<dbReference type="SMART" id="SM00382">
    <property type="entry name" value="AAA"/>
    <property type="match status" value="1"/>
</dbReference>
<dbReference type="InterPro" id="IPR023835">
    <property type="entry name" value="T7SS_EccA"/>
</dbReference>
<keyword evidence="3" id="KW-0963">Cytoplasm</keyword>
<dbReference type="Pfam" id="PF00004">
    <property type="entry name" value="AAA"/>
    <property type="match status" value="1"/>
</dbReference>
<evidence type="ECO:0000256" key="3">
    <source>
        <dbReference type="ARBA" id="ARBA00022490"/>
    </source>
</evidence>
<protein>
    <submittedName>
        <fullName evidence="7">Secretion protein EccA</fullName>
    </submittedName>
</protein>
<dbReference type="FunFam" id="3.40.50.300:FF:000216">
    <property type="entry name" value="Type VII secretion ATPase EccA"/>
    <property type="match status" value="1"/>
</dbReference>
<comment type="caution">
    <text evidence="7">The sequence shown here is derived from an EMBL/GenBank/DDBJ whole genome shotgun (WGS) entry which is preliminary data.</text>
</comment>
<evidence type="ECO:0000256" key="2">
    <source>
        <dbReference type="ARBA" id="ARBA00010378"/>
    </source>
</evidence>
<accession>A0A829HLQ5</accession>
<dbReference type="GO" id="GO:0005524">
    <property type="term" value="F:ATP binding"/>
    <property type="evidence" value="ECO:0007669"/>
    <property type="project" value="UniProtKB-KW"/>
</dbReference>
<dbReference type="Proteomes" id="UP000014969">
    <property type="component" value="Unassembled WGS sequence"/>
</dbReference>
<evidence type="ECO:0000259" key="6">
    <source>
        <dbReference type="SMART" id="SM00382"/>
    </source>
</evidence>
<comment type="similarity">
    <text evidence="2">Belongs to the CbxX/CfxQ family.</text>
</comment>
<dbReference type="AlphaFoldDB" id="A0A829HLQ5"/>
<dbReference type="SUPFAM" id="SSF52540">
    <property type="entry name" value="P-loop containing nucleoside triphosphate hydrolases"/>
    <property type="match status" value="1"/>
</dbReference>
<sequence>MSSREYFEAGLLSLGLVVNGHSERPDYRQAREVLKVAANSDAALADAHLALHKAGGGDLSVLASLNDNRGNIGRALRQYGLSPEHLQVSFEPGLFLGERFITDRDSAAAAYASALIGIAEHQLTLAERSQFYGRAADVIDHALADNPRASLLHYASVVLNFRTERWTYVESAANKISEDADRHIAAASRAAMVVARTHLGMYSAALAVARQHILMDVGAGSVMQYELTDLLEDSARAEILYMVAMCMRGSGEAEADVSEMLRTALTRNPGHSGAQHALANPSFKLPVIASDIIESRTDPWDPSTGADPDELEQAKNAEKKAALLAEAKAMLDDFVGLENVKRQVEKVKSRVNMNLERVAQQLPPTTATHHLVFAGPPGTGKTTIARVVAKIYCGLGILKRDYVREVHRADLIGQHIGETEAKTNAVIDDCLDGVLFLDEAYTLVSTGAKNDFGPIALDTLLARMENDRDRLVVIIAGYTPELERFLEANDGFNSRFPKWVHFPSYTPAELMEIGAKLAGRDEFIFDPDAQAKITARIERLSQQRVKVTKPEIIAANHGVAPLRPAIDIAGNGRFMRNIFEQSVEEQMHRLDNMSPQLRTREMHCTITGGDVEYVMDELLRTIRIEPEPEGALV</sequence>
<evidence type="ECO:0000256" key="5">
    <source>
        <dbReference type="ARBA" id="ARBA00022840"/>
    </source>
</evidence>
<dbReference type="Pfam" id="PF21545">
    <property type="entry name" value="T7SS_EccA1_N"/>
    <property type="match status" value="1"/>
</dbReference>
<keyword evidence="5" id="KW-0067">ATP-binding</keyword>
<dbReference type="InterPro" id="IPR003959">
    <property type="entry name" value="ATPase_AAA_core"/>
</dbReference>
<dbReference type="InterPro" id="IPR050773">
    <property type="entry name" value="CbxX/CfxQ_RuBisCO_ESX"/>
</dbReference>
<dbReference type="Gene3D" id="1.25.40.10">
    <property type="entry name" value="Tetratricopeptide repeat domain"/>
    <property type="match status" value="1"/>
</dbReference>
<dbReference type="GO" id="GO:0005737">
    <property type="term" value="C:cytoplasm"/>
    <property type="evidence" value="ECO:0007669"/>
    <property type="project" value="UniProtKB-SubCell"/>
</dbReference>
<evidence type="ECO:0000313" key="7">
    <source>
        <dbReference type="EMBL" id="EPQ20947.1"/>
    </source>
</evidence>
<dbReference type="InterPro" id="IPR000641">
    <property type="entry name" value="CbxX/CfxQ"/>
</dbReference>
<comment type="subcellular location">
    <subcellularLocation>
        <location evidence="1">Cytoplasm</location>
    </subcellularLocation>
</comment>
<dbReference type="Pfam" id="PF17866">
    <property type="entry name" value="AAA_lid_6"/>
    <property type="match status" value="1"/>
</dbReference>
<evidence type="ECO:0000256" key="4">
    <source>
        <dbReference type="ARBA" id="ARBA00022741"/>
    </source>
</evidence>
<dbReference type="PANTHER" id="PTHR43392">
    <property type="entry name" value="AAA-TYPE ATPASE FAMILY PROTEIN / ANKYRIN REPEAT FAMILY PROTEIN"/>
    <property type="match status" value="1"/>
</dbReference>
<dbReference type="GO" id="GO:0016887">
    <property type="term" value="F:ATP hydrolysis activity"/>
    <property type="evidence" value="ECO:0007669"/>
    <property type="project" value="InterPro"/>
</dbReference>
<dbReference type="PANTHER" id="PTHR43392:SF2">
    <property type="entry name" value="AAA-TYPE ATPASE FAMILY PROTEIN _ ANKYRIN REPEAT FAMILY PROTEIN"/>
    <property type="match status" value="1"/>
</dbReference>
<reference evidence="7 8" key="1">
    <citation type="journal article" date="2013" name="Genome Announc.">
        <title>Genome Sequence of an Epidemic Isolate of Mycobacterium abscessus subsp. bolletii from Rio de Janeiro, Brazil.</title>
        <authorList>
            <person name="Davidson R.M."/>
            <person name="Reynolds P.R."/>
            <person name="Farias-Hesson E."/>
            <person name="Duarte R.S."/>
            <person name="Jackson M."/>
            <person name="Strong M."/>
        </authorList>
    </citation>
    <scope>NUCLEOTIDE SEQUENCE [LARGE SCALE GENOMIC DNA]</scope>
    <source>
        <strain evidence="7 8">CRM-0020</strain>
    </source>
</reference>
<feature type="domain" description="AAA+ ATPase" evidence="6">
    <location>
        <begin position="367"/>
        <end position="584"/>
    </location>
</feature>
<dbReference type="InterPro" id="IPR041627">
    <property type="entry name" value="AAA_lid_6"/>
</dbReference>